<dbReference type="PANTHER" id="PTHR43335:SF4">
    <property type="entry name" value="ABC TRANSPORTER, ATP-BINDING PROTEIN"/>
    <property type="match status" value="1"/>
</dbReference>
<dbReference type="SUPFAM" id="SSF52540">
    <property type="entry name" value="P-loop containing nucleoside triphosphate hydrolases"/>
    <property type="match status" value="1"/>
</dbReference>
<dbReference type="Proteomes" id="UP001595872">
    <property type="component" value="Unassembled WGS sequence"/>
</dbReference>
<dbReference type="InterPro" id="IPR003593">
    <property type="entry name" value="AAA+_ATPase"/>
</dbReference>
<protein>
    <submittedName>
        <fullName evidence="6">ABC transporter ATP-binding protein</fullName>
    </submittedName>
</protein>
<evidence type="ECO:0000256" key="2">
    <source>
        <dbReference type="ARBA" id="ARBA00022448"/>
    </source>
</evidence>
<dbReference type="PROSITE" id="PS00211">
    <property type="entry name" value="ABC_TRANSPORTER_1"/>
    <property type="match status" value="1"/>
</dbReference>
<comment type="similarity">
    <text evidence="1">Belongs to the ABC transporter superfamily.</text>
</comment>
<comment type="caution">
    <text evidence="6">The sequence shown here is derived from an EMBL/GenBank/DDBJ whole genome shotgun (WGS) entry which is preliminary data.</text>
</comment>
<dbReference type="SMART" id="SM00382">
    <property type="entry name" value="AAA"/>
    <property type="match status" value="1"/>
</dbReference>
<keyword evidence="7" id="KW-1185">Reference proteome</keyword>
<dbReference type="GO" id="GO:0005524">
    <property type="term" value="F:ATP binding"/>
    <property type="evidence" value="ECO:0007669"/>
    <property type="project" value="UniProtKB-KW"/>
</dbReference>
<evidence type="ECO:0000256" key="1">
    <source>
        <dbReference type="ARBA" id="ARBA00005417"/>
    </source>
</evidence>
<keyword evidence="3" id="KW-0547">Nucleotide-binding</keyword>
<dbReference type="RefSeq" id="WP_378259479.1">
    <property type="nucleotide sequence ID" value="NZ_JBHSIT010000008.1"/>
</dbReference>
<dbReference type="Gene3D" id="3.40.50.300">
    <property type="entry name" value="P-loop containing nucleotide triphosphate hydrolases"/>
    <property type="match status" value="1"/>
</dbReference>
<gene>
    <name evidence="6" type="ORF">ACFPCY_26165</name>
</gene>
<sequence>MIEVEGLSKRYGPVAAVDDLTFTARPGRVTGFLGPNGAGKSTTMRMILGLASPDGGRALVGGRRYRDLRRPLCEVGALLETAAPHRGRTGYAHLLWLARTAGIGPRRVQEVLELVGLPDAARRRVGGYSQGMRQRLGLAAALLGDPGIVILDEPANGLDPEGLRWLRGLLRGLAAEGRTVLVSSHLIGEVGRTADRLVIVARGRLVADADTAAFTGDLEDEFLRMTGGVR</sequence>
<evidence type="ECO:0000256" key="3">
    <source>
        <dbReference type="ARBA" id="ARBA00022741"/>
    </source>
</evidence>
<keyword evidence="4 6" id="KW-0067">ATP-binding</keyword>
<evidence type="ECO:0000313" key="7">
    <source>
        <dbReference type="Proteomes" id="UP001595872"/>
    </source>
</evidence>
<proteinExistence type="inferred from homology"/>
<dbReference type="InterPro" id="IPR027417">
    <property type="entry name" value="P-loop_NTPase"/>
</dbReference>
<dbReference type="Pfam" id="PF00005">
    <property type="entry name" value="ABC_tran"/>
    <property type="match status" value="1"/>
</dbReference>
<accession>A0ABV9U639</accession>
<feature type="domain" description="ABC transporter" evidence="5">
    <location>
        <begin position="2"/>
        <end position="227"/>
    </location>
</feature>
<dbReference type="PANTHER" id="PTHR43335">
    <property type="entry name" value="ABC TRANSPORTER, ATP-BINDING PROTEIN"/>
    <property type="match status" value="1"/>
</dbReference>
<dbReference type="InterPro" id="IPR003439">
    <property type="entry name" value="ABC_transporter-like_ATP-bd"/>
</dbReference>
<keyword evidence="2" id="KW-0813">Transport</keyword>
<name>A0ABV9U639_9ACTN</name>
<organism evidence="6 7">
    <name type="scientific">Actinomadura gamaensis</name>
    <dbReference type="NCBI Taxonomy" id="1763541"/>
    <lineage>
        <taxon>Bacteria</taxon>
        <taxon>Bacillati</taxon>
        <taxon>Actinomycetota</taxon>
        <taxon>Actinomycetes</taxon>
        <taxon>Streptosporangiales</taxon>
        <taxon>Thermomonosporaceae</taxon>
        <taxon>Actinomadura</taxon>
    </lineage>
</organism>
<dbReference type="EMBL" id="JBHSIT010000008">
    <property type="protein sequence ID" value="MFC4910825.1"/>
    <property type="molecule type" value="Genomic_DNA"/>
</dbReference>
<reference evidence="7" key="1">
    <citation type="journal article" date="2019" name="Int. J. Syst. Evol. Microbiol.">
        <title>The Global Catalogue of Microorganisms (GCM) 10K type strain sequencing project: providing services to taxonomists for standard genome sequencing and annotation.</title>
        <authorList>
            <consortium name="The Broad Institute Genomics Platform"/>
            <consortium name="The Broad Institute Genome Sequencing Center for Infectious Disease"/>
            <person name="Wu L."/>
            <person name="Ma J."/>
        </authorList>
    </citation>
    <scope>NUCLEOTIDE SEQUENCE [LARGE SCALE GENOMIC DNA]</scope>
    <source>
        <strain evidence="7">KLKA75</strain>
    </source>
</reference>
<dbReference type="InterPro" id="IPR017871">
    <property type="entry name" value="ABC_transporter-like_CS"/>
</dbReference>
<dbReference type="PROSITE" id="PS50893">
    <property type="entry name" value="ABC_TRANSPORTER_2"/>
    <property type="match status" value="1"/>
</dbReference>
<evidence type="ECO:0000259" key="5">
    <source>
        <dbReference type="PROSITE" id="PS50893"/>
    </source>
</evidence>
<evidence type="ECO:0000313" key="6">
    <source>
        <dbReference type="EMBL" id="MFC4910825.1"/>
    </source>
</evidence>
<evidence type="ECO:0000256" key="4">
    <source>
        <dbReference type="ARBA" id="ARBA00022840"/>
    </source>
</evidence>